<dbReference type="Proteomes" id="UP000006428">
    <property type="component" value="Unassembled WGS sequence"/>
</dbReference>
<reference evidence="1 2" key="1">
    <citation type="journal article" date="2012" name="Front. Microbiol.">
        <title>Draft Genome Sequence of the Virulent Strain 01-B526 of the Fish Pathogen Aeromonas salmonicida.</title>
        <authorList>
            <person name="Charette S.J."/>
            <person name="Brochu F."/>
            <person name="Boyle B."/>
            <person name="Filion G."/>
            <person name="Tanaka K.H."/>
            <person name="Derome N."/>
        </authorList>
    </citation>
    <scope>NUCLEOTIDE SEQUENCE [LARGE SCALE GENOMIC DNA]</scope>
    <source>
        <strain evidence="1 2">01-B526</strain>
    </source>
</reference>
<sequence length="32" mass="3684">MGLYKSLIYPSFMLTIDGSETKVKALLKEMIY</sequence>
<evidence type="ECO:0000313" key="2">
    <source>
        <dbReference type="Proteomes" id="UP000006428"/>
    </source>
</evidence>
<gene>
    <name evidence="1" type="ORF">IYQ_07256</name>
</gene>
<organism evidence="1 2">
    <name type="scientific">Aeromonas salmonicida subsp. salmonicida 01-B526</name>
    <dbReference type="NCBI Taxonomy" id="1076135"/>
    <lineage>
        <taxon>Bacteria</taxon>
        <taxon>Pseudomonadati</taxon>
        <taxon>Pseudomonadota</taxon>
        <taxon>Gammaproteobacteria</taxon>
        <taxon>Aeromonadales</taxon>
        <taxon>Aeromonadaceae</taxon>
        <taxon>Aeromonas</taxon>
    </lineage>
</organism>
<evidence type="ECO:0000313" key="1">
    <source>
        <dbReference type="EMBL" id="EHI53154.1"/>
    </source>
</evidence>
<dbReference type="EMBL" id="AGVO01000025">
    <property type="protein sequence ID" value="EHI53154.1"/>
    <property type="molecule type" value="Genomic_DNA"/>
</dbReference>
<name>A0ABN0E210_AERSS</name>
<protein>
    <submittedName>
        <fullName evidence="1">Uncharacterized protein</fullName>
    </submittedName>
</protein>
<keyword evidence="2" id="KW-1185">Reference proteome</keyword>
<proteinExistence type="predicted"/>
<accession>A0ABN0E210</accession>
<comment type="caution">
    <text evidence="1">The sequence shown here is derived from an EMBL/GenBank/DDBJ whole genome shotgun (WGS) entry which is preliminary data.</text>
</comment>